<accession>A0A4R2BBA9</accession>
<name>A0A4R2BBA9_9BACI</name>
<sequence length="71" mass="7832">MAQAMMKNSRITLMFETGMNEKGEAILKGKAYSNVRKTATPDQLQQAATALGTLSAYPLVSVERTDNYDIF</sequence>
<reference evidence="2 3" key="1">
    <citation type="journal article" date="2015" name="Stand. Genomic Sci.">
        <title>Genomic Encyclopedia of Bacterial and Archaeal Type Strains, Phase III: the genomes of soil and plant-associated and newly described type strains.</title>
        <authorList>
            <person name="Whitman W.B."/>
            <person name="Woyke T."/>
            <person name="Klenk H.P."/>
            <person name="Zhou Y."/>
            <person name="Lilburn T.G."/>
            <person name="Beck B.J."/>
            <person name="De Vos P."/>
            <person name="Vandamme P."/>
            <person name="Eisen J.A."/>
            <person name="Garrity G."/>
            <person name="Hugenholtz P."/>
            <person name="Kyrpides N.C."/>
        </authorList>
    </citation>
    <scope>NUCLEOTIDE SEQUENCE [LARGE SCALE GENOMIC DNA]</scope>
    <source>
        <strain evidence="2 3">CV53</strain>
    </source>
</reference>
<dbReference type="AlphaFoldDB" id="A0A4R2BBA9"/>
<evidence type="ECO:0000313" key="2">
    <source>
        <dbReference type="EMBL" id="TCN24191.1"/>
    </source>
</evidence>
<feature type="domain" description="DUF1659" evidence="1">
    <location>
        <begin position="3"/>
        <end position="70"/>
    </location>
</feature>
<gene>
    <name evidence="2" type="ORF">EV146_108307</name>
</gene>
<dbReference type="Proteomes" id="UP000295689">
    <property type="component" value="Unassembled WGS sequence"/>
</dbReference>
<organism evidence="2 3">
    <name type="scientific">Mesobacillus foraminis</name>
    <dbReference type="NCBI Taxonomy" id="279826"/>
    <lineage>
        <taxon>Bacteria</taxon>
        <taxon>Bacillati</taxon>
        <taxon>Bacillota</taxon>
        <taxon>Bacilli</taxon>
        <taxon>Bacillales</taxon>
        <taxon>Bacillaceae</taxon>
        <taxon>Mesobacillus</taxon>
    </lineage>
</organism>
<dbReference type="InterPro" id="IPR012454">
    <property type="entry name" value="DUF1659"/>
</dbReference>
<dbReference type="RefSeq" id="WP_132008368.1">
    <property type="nucleotide sequence ID" value="NZ_JABUHM010000007.1"/>
</dbReference>
<evidence type="ECO:0000259" key="1">
    <source>
        <dbReference type="Pfam" id="PF07872"/>
    </source>
</evidence>
<evidence type="ECO:0000313" key="3">
    <source>
        <dbReference type="Proteomes" id="UP000295689"/>
    </source>
</evidence>
<keyword evidence="3" id="KW-1185">Reference proteome</keyword>
<dbReference type="EMBL" id="SLVV01000008">
    <property type="protein sequence ID" value="TCN24191.1"/>
    <property type="molecule type" value="Genomic_DNA"/>
</dbReference>
<proteinExistence type="predicted"/>
<dbReference type="Pfam" id="PF07872">
    <property type="entry name" value="DUF1659"/>
    <property type="match status" value="1"/>
</dbReference>
<comment type="caution">
    <text evidence="2">The sequence shown here is derived from an EMBL/GenBank/DDBJ whole genome shotgun (WGS) entry which is preliminary data.</text>
</comment>
<protein>
    <submittedName>
        <fullName evidence="2">Uncharacterized protein DUF1659</fullName>
    </submittedName>
</protein>